<reference evidence="2 3" key="1">
    <citation type="submission" date="2016-11" db="EMBL/GenBank/DDBJ databases">
        <authorList>
            <person name="Jaros S."/>
            <person name="Januszkiewicz K."/>
            <person name="Wedrychowicz H."/>
        </authorList>
    </citation>
    <scope>NUCLEOTIDE SEQUENCE [LARGE SCALE GENOMIC DNA]</scope>
    <source>
        <strain evidence="2 3">DSM 46144</strain>
    </source>
</reference>
<evidence type="ECO:0000313" key="2">
    <source>
        <dbReference type="EMBL" id="SHN46559.1"/>
    </source>
</evidence>
<organism evidence="2 3">
    <name type="scientific">Cryptosporangium aurantiacum</name>
    <dbReference type="NCBI Taxonomy" id="134849"/>
    <lineage>
        <taxon>Bacteria</taxon>
        <taxon>Bacillati</taxon>
        <taxon>Actinomycetota</taxon>
        <taxon>Actinomycetes</taxon>
        <taxon>Cryptosporangiales</taxon>
        <taxon>Cryptosporangiaceae</taxon>
        <taxon>Cryptosporangium</taxon>
    </lineage>
</organism>
<accession>A0A1M7RK74</accession>
<feature type="signal peptide" evidence="1">
    <location>
        <begin position="1"/>
        <end position="32"/>
    </location>
</feature>
<gene>
    <name evidence="2" type="ORF">SAMN05443668_11695</name>
</gene>
<dbReference type="OrthoDB" id="4327173at2"/>
<evidence type="ECO:0000256" key="1">
    <source>
        <dbReference type="SAM" id="SignalP"/>
    </source>
</evidence>
<dbReference type="EMBL" id="FRCS01000016">
    <property type="protein sequence ID" value="SHN46559.1"/>
    <property type="molecule type" value="Genomic_DNA"/>
</dbReference>
<dbReference type="Proteomes" id="UP000184440">
    <property type="component" value="Unassembled WGS sequence"/>
</dbReference>
<keyword evidence="3" id="KW-1185">Reference proteome</keyword>
<proteinExistence type="predicted"/>
<evidence type="ECO:0000313" key="3">
    <source>
        <dbReference type="Proteomes" id="UP000184440"/>
    </source>
</evidence>
<evidence type="ECO:0008006" key="4">
    <source>
        <dbReference type="Google" id="ProtNLM"/>
    </source>
</evidence>
<protein>
    <recommendedName>
        <fullName evidence="4">Dehydratase</fullName>
    </recommendedName>
</protein>
<dbReference type="STRING" id="134849.SAMN05443668_11695"/>
<sequence>MSSQPLMKRLAAVAVFGAATGVAVLTGGPAHADTVTVNYSCETPLSGTVVGDVEVTVTAPATATVGETVEITVTTGPTPVTSPIDLAAGSVTPSAEGVVSGAQTGTVTVTGPANPETIPAGTPIQLPPMTGQLTLTAPGQVDLTPGTASAVASTIFGTFTIPCTPTSPPGVAASIQVS</sequence>
<name>A0A1M7RK74_9ACTN</name>
<keyword evidence="1" id="KW-0732">Signal</keyword>
<dbReference type="RefSeq" id="WP_143175629.1">
    <property type="nucleotide sequence ID" value="NZ_FRCS01000016.1"/>
</dbReference>
<dbReference type="AlphaFoldDB" id="A0A1M7RK74"/>
<feature type="chain" id="PRO_5013065494" description="Dehydratase" evidence="1">
    <location>
        <begin position="33"/>
        <end position="178"/>
    </location>
</feature>